<dbReference type="RefSeq" id="WP_182166157.1">
    <property type="nucleotide sequence ID" value="NZ_JACFXV010000058.1"/>
</dbReference>
<dbReference type="Proteomes" id="UP000541109">
    <property type="component" value="Unassembled WGS sequence"/>
</dbReference>
<accession>A0A839AGY4</accession>
<name>A0A839AGY4_9HYPH</name>
<evidence type="ECO:0000313" key="2">
    <source>
        <dbReference type="Proteomes" id="UP000541109"/>
    </source>
</evidence>
<reference evidence="1 2" key="1">
    <citation type="submission" date="2020-07" db="EMBL/GenBank/DDBJ databases">
        <title>Stappia sp., F7233, whole genome shotgun sequencing project.</title>
        <authorList>
            <person name="Jiang S."/>
            <person name="Liu Z.W."/>
            <person name="Du Z.J."/>
        </authorList>
    </citation>
    <scope>NUCLEOTIDE SEQUENCE [LARGE SCALE GENOMIC DNA]</scope>
    <source>
        <strain evidence="1 2">F7233</strain>
    </source>
</reference>
<proteinExistence type="predicted"/>
<comment type="caution">
    <text evidence="1">The sequence shown here is derived from an EMBL/GenBank/DDBJ whole genome shotgun (WGS) entry which is preliminary data.</text>
</comment>
<dbReference type="EMBL" id="JACFXV010000058">
    <property type="protein sequence ID" value="MBA5778162.1"/>
    <property type="molecule type" value="Genomic_DNA"/>
</dbReference>
<sequence length="176" mass="20104">MAEPSIEQAENCTPVDHIDEVSPVYPKPDDWILTRDGRPYLKGASWGAYGDCFDEDVLPLAEGDTVEFCFATSDGRTFITIHETARQDGGTATAADFEFERSGATGSLYWIPGDPDTINEDPVEFMREQQDYDPWHDDGETVEFEAYTLFNRWMRLTRTDAGEWTFREIEQEAPRQ</sequence>
<keyword evidence="2" id="KW-1185">Reference proteome</keyword>
<protein>
    <submittedName>
        <fullName evidence="1">Uncharacterized protein</fullName>
    </submittedName>
</protein>
<gene>
    <name evidence="1" type="ORF">H2509_13615</name>
</gene>
<dbReference type="AlphaFoldDB" id="A0A839AGY4"/>
<organism evidence="1 2">
    <name type="scientific">Stappia albiluteola</name>
    <dbReference type="NCBI Taxonomy" id="2758565"/>
    <lineage>
        <taxon>Bacteria</taxon>
        <taxon>Pseudomonadati</taxon>
        <taxon>Pseudomonadota</taxon>
        <taxon>Alphaproteobacteria</taxon>
        <taxon>Hyphomicrobiales</taxon>
        <taxon>Stappiaceae</taxon>
        <taxon>Stappia</taxon>
    </lineage>
</organism>
<evidence type="ECO:0000313" key="1">
    <source>
        <dbReference type="EMBL" id="MBA5778162.1"/>
    </source>
</evidence>